<evidence type="ECO:0000256" key="1">
    <source>
        <dbReference type="SAM" id="MobiDB-lite"/>
    </source>
</evidence>
<accession>A0A7C9ATQ0</accession>
<feature type="compositionally biased region" description="Polar residues" evidence="1">
    <location>
        <begin position="96"/>
        <end position="105"/>
    </location>
</feature>
<proteinExistence type="predicted"/>
<name>A0A7C9ATQ0_OPUST</name>
<organism evidence="2">
    <name type="scientific">Opuntia streptacantha</name>
    <name type="common">Prickly pear cactus</name>
    <name type="synonym">Opuntia cardona</name>
    <dbReference type="NCBI Taxonomy" id="393608"/>
    <lineage>
        <taxon>Eukaryota</taxon>
        <taxon>Viridiplantae</taxon>
        <taxon>Streptophyta</taxon>
        <taxon>Embryophyta</taxon>
        <taxon>Tracheophyta</taxon>
        <taxon>Spermatophyta</taxon>
        <taxon>Magnoliopsida</taxon>
        <taxon>eudicotyledons</taxon>
        <taxon>Gunneridae</taxon>
        <taxon>Pentapetalae</taxon>
        <taxon>Caryophyllales</taxon>
        <taxon>Cactineae</taxon>
        <taxon>Cactaceae</taxon>
        <taxon>Opuntioideae</taxon>
        <taxon>Opuntia</taxon>
    </lineage>
</organism>
<reference evidence="2" key="2">
    <citation type="submission" date="2020-07" db="EMBL/GenBank/DDBJ databases">
        <authorList>
            <person name="Vera ALvarez R."/>
            <person name="Arias-Moreno D.M."/>
            <person name="Jimenez-Jacinto V."/>
            <person name="Jimenez-Bremont J.F."/>
            <person name="Swaminathan K."/>
            <person name="Moose S.P."/>
            <person name="Guerrero-Gonzalez M.L."/>
            <person name="Marino-Ramirez L."/>
            <person name="Landsman D."/>
            <person name="Rodriguez-Kessler M."/>
            <person name="Delgado-Sanchez P."/>
        </authorList>
    </citation>
    <scope>NUCLEOTIDE SEQUENCE</scope>
    <source>
        <tissue evidence="2">Cladode</tissue>
    </source>
</reference>
<dbReference type="EMBL" id="GISG01271732">
    <property type="protein sequence ID" value="MBA4676532.1"/>
    <property type="molecule type" value="Transcribed_RNA"/>
</dbReference>
<feature type="compositionally biased region" description="Polar residues" evidence="1">
    <location>
        <begin position="63"/>
        <end position="78"/>
    </location>
</feature>
<feature type="region of interest" description="Disordered" evidence="1">
    <location>
        <begin position="43"/>
        <end position="105"/>
    </location>
</feature>
<dbReference type="AlphaFoldDB" id="A0A7C9ATQ0"/>
<reference evidence="2" key="1">
    <citation type="journal article" date="2013" name="J. Plant Res.">
        <title>Effect of fungi and light on seed germination of three Opuntia species from semiarid lands of central Mexico.</title>
        <authorList>
            <person name="Delgado-Sanchez P."/>
            <person name="Jimenez-Bremont J.F."/>
            <person name="Guerrero-Gonzalez Mde L."/>
            <person name="Flores J."/>
        </authorList>
    </citation>
    <scope>NUCLEOTIDE SEQUENCE</scope>
    <source>
        <tissue evidence="2">Cladode</tissue>
    </source>
</reference>
<sequence>MKTSSCTTFSRCACFFPPLPMPVSLDCLLNLVMLACSLKDTIDTDEDLPPHQNRVPRPPPISVNGNSMLGSSGPQSHSTGRHGAPDPSSRKGNRLFCSSSIQGSI</sequence>
<protein>
    <submittedName>
        <fullName evidence="2">Uncharacterized protein</fullName>
    </submittedName>
</protein>
<evidence type="ECO:0000313" key="2">
    <source>
        <dbReference type="EMBL" id="MBA4676532.1"/>
    </source>
</evidence>